<sequence length="738" mass="83610">MSDNSQTPQGNNHYRQRVEQAQTINHPELLAAQSSLGHQPPPELIGNEILQHRDFPQAFLQMDLPPVHLGDAHHYPSRLNGYEHQQRQTRAQAFGHENLPPDESPYPHHLPPGLAENQNRQHQRLDRALNPQDFPHAVLRHNSDLHGPPGQHGSAARSGHGDQRRQRHIQALNHEELLAAELSQAHHPPTKRHGTAAWNEVENQQPQRHVQAFNHQELPPAEFPRVQKPSREGHRAHEDFLTTGWYHDHHPPQRWNEPTEWQRPAAWDEHGNHQRQMHVHTFDHEKLPPAELSHVHHLRHPPPGLNGPPEWRGPSEWYEPAGWNEHEGRQHQTHFQAFDRQESLPAALPRTDHRSSPWLNGPPEWPEPVALNENRNRQSQRHAQPLSPRELRPSELPHVYHPLPERQEPSVWNGIEGQQRQDHAQAVNDQELPSTQWPHDRQPSPAWNEHGYHSQPRQARTVTYPELPSTEVPHVRRPPPLWNGRDYGLLPLRPQRQALTLDSPEVRRAFENAPGGPNPDGIVPPSRFAGPLLLGADNIFSVRPTYQLPPQAAYDFASGVPRGSVPPVPEPEIPSFSEMYWGGNAPVGGSSLRASTRPPNTSPLLDADDVDTRDERQSHPRNRRPRGSNLISPTSHIRLSGEESCDERAERPSHQSLTPSSQVRPRLRWDPINGLQYPVYSENTSTQALRQGSSPTPAEAPDESLCNSYSSNLTDWRTSSAGSSAGSDVFVSPLQEGP</sequence>
<feature type="region of interest" description="Disordered" evidence="1">
    <location>
        <begin position="681"/>
        <end position="738"/>
    </location>
</feature>
<proteinExistence type="predicted"/>
<feature type="compositionally biased region" description="Polar residues" evidence="1">
    <location>
        <begin position="705"/>
        <end position="726"/>
    </location>
</feature>
<feature type="region of interest" description="Disordered" evidence="1">
    <location>
        <begin position="138"/>
        <end position="166"/>
    </location>
</feature>
<reference evidence="2 3" key="1">
    <citation type="journal article" date="2013" name="PLoS ONE">
        <title>Genomic and secretomic analyses reveal unique features of the lignocellulolytic enzyme system of Penicillium decumbens.</title>
        <authorList>
            <person name="Liu G."/>
            <person name="Zhang L."/>
            <person name="Wei X."/>
            <person name="Zou G."/>
            <person name="Qin Y."/>
            <person name="Ma L."/>
            <person name="Li J."/>
            <person name="Zheng H."/>
            <person name="Wang S."/>
            <person name="Wang C."/>
            <person name="Xun L."/>
            <person name="Zhao G.-P."/>
            <person name="Zhou Z."/>
            <person name="Qu Y."/>
        </authorList>
    </citation>
    <scope>NUCLEOTIDE SEQUENCE [LARGE SCALE GENOMIC DNA]</scope>
    <source>
        <strain evidence="3">114-2 / CGMCC 5302</strain>
    </source>
</reference>
<feature type="region of interest" description="Disordered" evidence="1">
    <location>
        <begin position="431"/>
        <end position="458"/>
    </location>
</feature>
<evidence type="ECO:0000313" key="3">
    <source>
        <dbReference type="Proteomes" id="UP000019376"/>
    </source>
</evidence>
<feature type="compositionally biased region" description="Polar residues" evidence="1">
    <location>
        <begin position="681"/>
        <end position="696"/>
    </location>
</feature>
<name>S8AJU1_PENO1</name>
<dbReference type="Proteomes" id="UP000019376">
    <property type="component" value="Unassembled WGS sequence"/>
</dbReference>
<evidence type="ECO:0000256" key="1">
    <source>
        <dbReference type="SAM" id="MobiDB-lite"/>
    </source>
</evidence>
<feature type="region of interest" description="Disordered" evidence="1">
    <location>
        <begin position="95"/>
        <end position="123"/>
    </location>
</feature>
<organism evidence="2 3">
    <name type="scientific">Penicillium oxalicum (strain 114-2 / CGMCC 5302)</name>
    <name type="common">Penicillium decumbens</name>
    <dbReference type="NCBI Taxonomy" id="933388"/>
    <lineage>
        <taxon>Eukaryota</taxon>
        <taxon>Fungi</taxon>
        <taxon>Dikarya</taxon>
        <taxon>Ascomycota</taxon>
        <taxon>Pezizomycotina</taxon>
        <taxon>Eurotiomycetes</taxon>
        <taxon>Eurotiomycetidae</taxon>
        <taxon>Eurotiales</taxon>
        <taxon>Aspergillaceae</taxon>
        <taxon>Penicillium</taxon>
    </lineage>
</organism>
<gene>
    <name evidence="2" type="ORF">PDE_01014</name>
</gene>
<evidence type="ECO:0000313" key="2">
    <source>
        <dbReference type="EMBL" id="EPS26078.1"/>
    </source>
</evidence>
<dbReference type="EMBL" id="KB644408">
    <property type="protein sequence ID" value="EPS26078.1"/>
    <property type="molecule type" value="Genomic_DNA"/>
</dbReference>
<protein>
    <submittedName>
        <fullName evidence="2">Uncharacterized protein</fullName>
    </submittedName>
</protein>
<feature type="region of interest" description="Disordered" evidence="1">
    <location>
        <begin position="348"/>
        <end position="409"/>
    </location>
</feature>
<feature type="compositionally biased region" description="Polar residues" evidence="1">
    <location>
        <begin position="592"/>
        <end position="603"/>
    </location>
</feature>
<keyword evidence="3" id="KW-1185">Reference proteome</keyword>
<feature type="region of interest" description="Disordered" evidence="1">
    <location>
        <begin position="589"/>
        <end position="668"/>
    </location>
</feature>
<dbReference type="HOGENOM" id="CLU_376017_0_0_1"/>
<dbReference type="AlphaFoldDB" id="S8AJU1"/>
<feature type="compositionally biased region" description="Polar residues" evidence="1">
    <location>
        <begin position="654"/>
        <end position="663"/>
    </location>
</feature>
<feature type="region of interest" description="Disordered" evidence="1">
    <location>
        <begin position="1"/>
        <end position="25"/>
    </location>
</feature>
<accession>S8AJU1</accession>